<evidence type="ECO:0000256" key="1">
    <source>
        <dbReference type="SAM" id="MobiDB-lite"/>
    </source>
</evidence>
<gene>
    <name evidence="2" type="ORF">C2845_PM11G25570</name>
</gene>
<keyword evidence="3" id="KW-1185">Reference proteome</keyword>
<name>A0A3L6RW68_PANMI</name>
<protein>
    <recommendedName>
        <fullName evidence="4">Protein FAR1-RELATED SEQUENCE</fullName>
    </recommendedName>
</protein>
<dbReference type="OrthoDB" id="1859317at2759"/>
<sequence>MQFEIIPTSLGDCGCVSTNAGFKKRLRFPASVEAPDCRQPRAMGTIEKGFGIRFGTSARNRVNKYRTMQEIVCEKEVLIHCGVKNIPEAHILTRWTRGAKDFDYQFDSNPGSIDSELRNSVLYVNALEVVQSAEKDAEASEILFGYLRQAKMDIERLLDDRNNTTENNATSGDSSDSASENGESDFDDGGNGNMYGAAGSSAYMSDADIQSIQAPTVRNPSGWPRENRFPRMFECLRGLRKVARGGKEVNLMGIAIGAMKKGISEAHAS</sequence>
<comment type="caution">
    <text evidence="2">The sequence shown here is derived from an EMBL/GenBank/DDBJ whole genome shotgun (WGS) entry which is preliminary data.</text>
</comment>
<evidence type="ECO:0000313" key="2">
    <source>
        <dbReference type="EMBL" id="RLN10022.1"/>
    </source>
</evidence>
<organism evidence="2 3">
    <name type="scientific">Panicum miliaceum</name>
    <name type="common">Proso millet</name>
    <name type="synonym">Broomcorn millet</name>
    <dbReference type="NCBI Taxonomy" id="4540"/>
    <lineage>
        <taxon>Eukaryota</taxon>
        <taxon>Viridiplantae</taxon>
        <taxon>Streptophyta</taxon>
        <taxon>Embryophyta</taxon>
        <taxon>Tracheophyta</taxon>
        <taxon>Spermatophyta</taxon>
        <taxon>Magnoliopsida</taxon>
        <taxon>Liliopsida</taxon>
        <taxon>Poales</taxon>
        <taxon>Poaceae</taxon>
        <taxon>PACMAD clade</taxon>
        <taxon>Panicoideae</taxon>
        <taxon>Panicodae</taxon>
        <taxon>Paniceae</taxon>
        <taxon>Panicinae</taxon>
        <taxon>Panicum</taxon>
        <taxon>Panicum sect. Panicum</taxon>
    </lineage>
</organism>
<reference evidence="3" key="1">
    <citation type="journal article" date="2019" name="Nat. Commun.">
        <title>The genome of broomcorn millet.</title>
        <authorList>
            <person name="Zou C."/>
            <person name="Miki D."/>
            <person name="Li D."/>
            <person name="Tang Q."/>
            <person name="Xiao L."/>
            <person name="Rajput S."/>
            <person name="Deng P."/>
            <person name="Jia W."/>
            <person name="Huang R."/>
            <person name="Zhang M."/>
            <person name="Sun Y."/>
            <person name="Hu J."/>
            <person name="Fu X."/>
            <person name="Schnable P.S."/>
            <person name="Li F."/>
            <person name="Zhang H."/>
            <person name="Feng B."/>
            <person name="Zhu X."/>
            <person name="Liu R."/>
            <person name="Schnable J.C."/>
            <person name="Zhu J.-K."/>
            <person name="Zhang H."/>
        </authorList>
    </citation>
    <scope>NUCLEOTIDE SEQUENCE [LARGE SCALE GENOMIC DNA]</scope>
</reference>
<dbReference type="EMBL" id="PQIB02000007">
    <property type="protein sequence ID" value="RLN10022.1"/>
    <property type="molecule type" value="Genomic_DNA"/>
</dbReference>
<evidence type="ECO:0008006" key="4">
    <source>
        <dbReference type="Google" id="ProtNLM"/>
    </source>
</evidence>
<dbReference type="AlphaFoldDB" id="A0A3L6RW68"/>
<feature type="compositionally biased region" description="Polar residues" evidence="1">
    <location>
        <begin position="164"/>
        <end position="181"/>
    </location>
</feature>
<dbReference type="Proteomes" id="UP000275267">
    <property type="component" value="Unassembled WGS sequence"/>
</dbReference>
<feature type="region of interest" description="Disordered" evidence="1">
    <location>
        <begin position="161"/>
        <end position="192"/>
    </location>
</feature>
<proteinExistence type="predicted"/>
<accession>A0A3L6RW68</accession>
<evidence type="ECO:0000313" key="3">
    <source>
        <dbReference type="Proteomes" id="UP000275267"/>
    </source>
</evidence>